<organism evidence="2 3">
    <name type="scientific">Luteolibacter soli</name>
    <dbReference type="NCBI Taxonomy" id="3135280"/>
    <lineage>
        <taxon>Bacteria</taxon>
        <taxon>Pseudomonadati</taxon>
        <taxon>Verrucomicrobiota</taxon>
        <taxon>Verrucomicrobiia</taxon>
        <taxon>Verrucomicrobiales</taxon>
        <taxon>Verrucomicrobiaceae</taxon>
        <taxon>Luteolibacter</taxon>
    </lineage>
</organism>
<name>A0ABU9AQN2_9BACT</name>
<evidence type="ECO:0000313" key="3">
    <source>
        <dbReference type="Proteomes" id="UP001371305"/>
    </source>
</evidence>
<dbReference type="InterPro" id="IPR004843">
    <property type="entry name" value="Calcineurin-like_PHP"/>
</dbReference>
<dbReference type="InterPro" id="IPR029052">
    <property type="entry name" value="Metallo-depent_PP-like"/>
</dbReference>
<gene>
    <name evidence="2" type="ORF">WKV53_05675</name>
</gene>
<dbReference type="PANTHER" id="PTHR37844:SF2">
    <property type="entry name" value="SER_THR PROTEIN PHOSPHATASE SUPERFAMILY (AFU_ORTHOLOGUE AFUA_1G14840)"/>
    <property type="match status" value="1"/>
</dbReference>
<protein>
    <submittedName>
        <fullName evidence="2">Metallophosphoesterase family protein</fullName>
    </submittedName>
</protein>
<comment type="caution">
    <text evidence="2">The sequence shown here is derived from an EMBL/GenBank/DDBJ whole genome shotgun (WGS) entry which is preliminary data.</text>
</comment>
<accession>A0ABU9AQN2</accession>
<dbReference type="EMBL" id="JBBUKT010000002">
    <property type="protein sequence ID" value="MEK7949971.1"/>
    <property type="molecule type" value="Genomic_DNA"/>
</dbReference>
<keyword evidence="3" id="KW-1185">Reference proteome</keyword>
<feature type="domain" description="Calcineurin-like phosphoesterase" evidence="1">
    <location>
        <begin position="1"/>
        <end position="215"/>
    </location>
</feature>
<evidence type="ECO:0000259" key="1">
    <source>
        <dbReference type="Pfam" id="PF00149"/>
    </source>
</evidence>
<dbReference type="SUPFAM" id="SSF56300">
    <property type="entry name" value="Metallo-dependent phosphatases"/>
    <property type="match status" value="1"/>
</dbReference>
<dbReference type="Proteomes" id="UP001371305">
    <property type="component" value="Unassembled WGS sequence"/>
</dbReference>
<proteinExistence type="predicted"/>
<evidence type="ECO:0000313" key="2">
    <source>
        <dbReference type="EMBL" id="MEK7949971.1"/>
    </source>
</evidence>
<dbReference type="PANTHER" id="PTHR37844">
    <property type="entry name" value="SER/THR PROTEIN PHOSPHATASE SUPERFAMILY (AFU_ORTHOLOGUE AFUA_1G14840)"/>
    <property type="match status" value="1"/>
</dbReference>
<dbReference type="Gene3D" id="3.60.21.10">
    <property type="match status" value="1"/>
</dbReference>
<reference evidence="2 3" key="1">
    <citation type="submission" date="2024-04" db="EMBL/GenBank/DDBJ databases">
        <title>Luteolibacter sp. isolated from soil.</title>
        <authorList>
            <person name="An J."/>
        </authorList>
    </citation>
    <scope>NUCLEOTIDE SEQUENCE [LARGE SCALE GENOMIC DNA]</scope>
    <source>
        <strain evidence="2 3">Y139</strain>
    </source>
</reference>
<dbReference type="RefSeq" id="WP_341403386.1">
    <property type="nucleotide sequence ID" value="NZ_JBBUKT010000002.1"/>
</dbReference>
<sequence>MRIRILSDLHREFGPTDLPRLDADLIILAGDIATKQNALPWIREFCGDTPTVYICGNHEFYGDKLPRVTERLREETQGTNIHVLENQAISLDGWHIFGSTLWTDMALIDQWQVGCGVAGAAMNDYKRIRNSARNYKRLTPIDTRNLHLQSVTAMRGFFETHDSGRSIIVTHHAPSLLSLPPRRRVEPISCAYASHLDEFILEHQPPLWIHGHIHHSNDYLIGKTRIVANPQAYPDEPNKNFNPELIIDLDP</sequence>
<dbReference type="Pfam" id="PF00149">
    <property type="entry name" value="Metallophos"/>
    <property type="match status" value="1"/>
</dbReference>